<evidence type="ECO:0000259" key="1">
    <source>
        <dbReference type="Pfam" id="PF20037"/>
    </source>
</evidence>
<dbReference type="RefSeq" id="WP_262856304.1">
    <property type="nucleotide sequence ID" value="NZ_JAOPKZ010000013.1"/>
</dbReference>
<proteinExistence type="predicted"/>
<dbReference type="Pfam" id="PF20037">
    <property type="entry name" value="DUF6440"/>
    <property type="match status" value="1"/>
</dbReference>
<sequence>MFGKKNENDRFVIERASSDRTLATYILTDKVTGNQYLANWISTGGGLTPLLDENGNISKSDRYPE</sequence>
<evidence type="ECO:0000313" key="2">
    <source>
        <dbReference type="EMBL" id="MCU5746654.1"/>
    </source>
</evidence>
<keyword evidence="3" id="KW-1185">Reference proteome</keyword>
<dbReference type="Proteomes" id="UP001209553">
    <property type="component" value="Unassembled WGS sequence"/>
</dbReference>
<protein>
    <submittedName>
        <fullName evidence="2">DUF6440 family protein</fullName>
    </submittedName>
</protein>
<feature type="domain" description="DUF6440" evidence="1">
    <location>
        <begin position="17"/>
        <end position="57"/>
    </location>
</feature>
<name>A0ABT2QRP1_9STAP</name>
<organism evidence="2 3">
    <name type="scientific">Staphylococcus marylandisciuri</name>
    <dbReference type="NCBI Taxonomy" id="2981529"/>
    <lineage>
        <taxon>Bacteria</taxon>
        <taxon>Bacillati</taxon>
        <taxon>Bacillota</taxon>
        <taxon>Bacilli</taxon>
        <taxon>Bacillales</taxon>
        <taxon>Staphylococcaceae</taxon>
        <taxon>Staphylococcus</taxon>
    </lineage>
</organism>
<comment type="caution">
    <text evidence="2">The sequence shown here is derived from an EMBL/GenBank/DDBJ whole genome shotgun (WGS) entry which is preliminary data.</text>
</comment>
<dbReference type="EMBL" id="JAOPKZ010000013">
    <property type="protein sequence ID" value="MCU5746654.1"/>
    <property type="molecule type" value="Genomic_DNA"/>
</dbReference>
<reference evidence="2 3" key="1">
    <citation type="journal article" date="2023" name="Int. J. Syst. Evol. Microbiol.">
        <title>Streptococcus sciuri sp. nov., Staphylococcus marylandisciuri sp. nov. and Staphylococcus americanisciuri sp. nov., isolated from faeces of eastern grey squirrel (Sciurus carolinensis).</title>
        <authorList>
            <person name="Volokhov D.V."/>
            <person name="Zagorodnyaya T.A."/>
            <person name="Furtak V.A."/>
            <person name="Nattanmai G."/>
            <person name="Randall L."/>
            <person name="Jose S."/>
            <person name="Gao Y."/>
            <person name="Eisenberg T."/>
            <person name="Delmonte P."/>
            <person name="Blom J."/>
            <person name="Mitchell K.K."/>
        </authorList>
    </citation>
    <scope>NUCLEOTIDE SEQUENCE [LARGE SCALE GENOMIC DNA]</scope>
    <source>
        <strain evidence="2 3">SQ8-PEA</strain>
    </source>
</reference>
<accession>A0ABT2QRP1</accession>
<dbReference type="InterPro" id="IPR045515">
    <property type="entry name" value="DUF6440"/>
</dbReference>
<gene>
    <name evidence="2" type="ORF">N9R04_08020</name>
</gene>
<evidence type="ECO:0000313" key="3">
    <source>
        <dbReference type="Proteomes" id="UP001209553"/>
    </source>
</evidence>